<dbReference type="WBParaSite" id="ACAC_0001279401-mRNA-1">
    <property type="protein sequence ID" value="ACAC_0001279401-mRNA-1"/>
    <property type="gene ID" value="ACAC_0001279401"/>
</dbReference>
<organism evidence="1 2">
    <name type="scientific">Angiostrongylus cantonensis</name>
    <name type="common">Rat lungworm</name>
    <dbReference type="NCBI Taxonomy" id="6313"/>
    <lineage>
        <taxon>Eukaryota</taxon>
        <taxon>Metazoa</taxon>
        <taxon>Ecdysozoa</taxon>
        <taxon>Nematoda</taxon>
        <taxon>Chromadorea</taxon>
        <taxon>Rhabditida</taxon>
        <taxon>Rhabditina</taxon>
        <taxon>Rhabditomorpha</taxon>
        <taxon>Strongyloidea</taxon>
        <taxon>Metastrongylidae</taxon>
        <taxon>Angiostrongylus</taxon>
    </lineage>
</organism>
<keyword evidence="1" id="KW-1185">Reference proteome</keyword>
<sequence length="309" mass="32741">MVTLGCLFLMADEINMEESSYVPLGNEAVIMPPCGSHTLLRVGKSTPSCATGSRRRKGQPVKRKIIECDEELCSSAIASTADHNERAASVPYAVATMAAGSAPNSKCDSSSCSLSSSFSSGHHPTSNSSQALQIEPATFAVDPSTIMIDSSNIVVRSSSSEILACTGELALHMKQSLHNLTSEECPPDPIPNLTNPHKLVIDGVEWVASSRLGQADDVVPYLSCIHEQVFYRGLGCKCMCIVGIYVVMIYSSVKSLGGIVNQSTDCKAADEMELLRRLIVLVGSGNLAGQTAALQLLLSGLAFSLTLLE</sequence>
<evidence type="ECO:0000313" key="1">
    <source>
        <dbReference type="Proteomes" id="UP000035642"/>
    </source>
</evidence>
<accession>A0A0K0DM97</accession>
<evidence type="ECO:0000313" key="2">
    <source>
        <dbReference type="WBParaSite" id="ACAC_0001279401-mRNA-1"/>
    </source>
</evidence>
<protein>
    <submittedName>
        <fullName evidence="2">Uncharacterized protein</fullName>
    </submittedName>
</protein>
<reference evidence="1" key="1">
    <citation type="submission" date="2012-09" db="EMBL/GenBank/DDBJ databases">
        <authorList>
            <person name="Martin A.A."/>
        </authorList>
    </citation>
    <scope>NUCLEOTIDE SEQUENCE</scope>
</reference>
<name>A0A0K0DM97_ANGCA</name>
<proteinExistence type="predicted"/>
<reference evidence="2" key="2">
    <citation type="submission" date="2017-02" db="UniProtKB">
        <authorList>
            <consortium name="WormBaseParasite"/>
        </authorList>
    </citation>
    <scope>IDENTIFICATION</scope>
</reference>
<dbReference type="Proteomes" id="UP000035642">
    <property type="component" value="Unassembled WGS sequence"/>
</dbReference>
<dbReference type="AlphaFoldDB" id="A0A0K0DM97"/>